<evidence type="ECO:0000313" key="2">
    <source>
        <dbReference type="Proteomes" id="UP000831684"/>
    </source>
</evidence>
<protein>
    <submittedName>
        <fullName evidence="1">Uncharacterized protein</fullName>
    </submittedName>
</protein>
<dbReference type="RefSeq" id="WP_244376576.1">
    <property type="nucleotide sequence ID" value="NZ_CP083239.1"/>
</dbReference>
<reference evidence="1" key="1">
    <citation type="submission" date="2021-09" db="EMBL/GenBank/DDBJ databases">
        <title>Network and meta-omics reveal the key degrader and cooperation patterns in an efficient 1,4-dioxane-degrading microbial community.</title>
        <authorList>
            <person name="Dai C."/>
        </authorList>
    </citation>
    <scope>NUCLEOTIDE SEQUENCE</scope>
    <source>
        <strain evidence="1">ZM13</strain>
    </source>
</reference>
<organism evidence="1 2">
    <name type="scientific">Ancylobacter polymorphus</name>
    <dbReference type="NCBI Taxonomy" id="223390"/>
    <lineage>
        <taxon>Bacteria</taxon>
        <taxon>Pseudomonadati</taxon>
        <taxon>Pseudomonadota</taxon>
        <taxon>Alphaproteobacteria</taxon>
        <taxon>Hyphomicrobiales</taxon>
        <taxon>Xanthobacteraceae</taxon>
        <taxon>Ancylobacter</taxon>
    </lineage>
</organism>
<sequence>MLARTPVIFVIKRPWRRVVPAVRRMHALGRPHWEIARRLRISAGYVERALAPGAGIWSPKEWERLTTALMREMGR</sequence>
<dbReference type="EMBL" id="CP083239">
    <property type="protein sequence ID" value="UOK70172.1"/>
    <property type="molecule type" value="Genomic_DNA"/>
</dbReference>
<proteinExistence type="predicted"/>
<name>A0A9E6ZU96_9HYPH</name>
<evidence type="ECO:0000313" key="1">
    <source>
        <dbReference type="EMBL" id="UOK70172.1"/>
    </source>
</evidence>
<gene>
    <name evidence="1" type="ORF">K9D25_15745</name>
</gene>
<dbReference type="AlphaFoldDB" id="A0A9E6ZU96"/>
<dbReference type="KEGG" id="apol:K9D25_15745"/>
<accession>A0A9E6ZU96</accession>
<dbReference type="Proteomes" id="UP000831684">
    <property type="component" value="Chromosome"/>
</dbReference>